<dbReference type="OrthoDB" id="4295854at2"/>
<name>A0A2N8NXF7_STREU</name>
<dbReference type="Pfam" id="PF24623">
    <property type="entry name" value="Phage_zn_bind_8"/>
    <property type="match status" value="1"/>
</dbReference>
<evidence type="ECO:0000313" key="3">
    <source>
        <dbReference type="EMBL" id="MBB5120482.1"/>
    </source>
</evidence>
<gene>
    <name evidence="4" type="ORF">AF335_11170</name>
    <name evidence="3" type="ORF">FHS36_003924</name>
</gene>
<evidence type="ECO:0000313" key="4">
    <source>
        <dbReference type="EMBL" id="PNE33442.1"/>
    </source>
</evidence>
<reference evidence="5" key="2">
    <citation type="submission" date="2015-07" db="EMBL/GenBank/DDBJ databases">
        <authorList>
            <person name="Graham D.E."/>
            <person name="Giannone R.J."/>
            <person name="Gulvik C.A."/>
            <person name="Hettich R.L."/>
            <person name="Klingeman D.M."/>
            <person name="Mahan K.M."/>
            <person name="Parry R.J."/>
            <person name="Spain J.C."/>
        </authorList>
    </citation>
    <scope>NUCLEOTIDE SEQUENCE [LARGE SCALE GENOMIC DNA]</scope>
    <source>
        <strain evidence="5">ATCC 27428</strain>
    </source>
</reference>
<dbReference type="AlphaFoldDB" id="A0A2N8NXF7"/>
<evidence type="ECO:0000313" key="5">
    <source>
        <dbReference type="Proteomes" id="UP000235945"/>
    </source>
</evidence>
<feature type="domain" description="DNA-binding phage zinc finger" evidence="2">
    <location>
        <begin position="161"/>
        <end position="234"/>
    </location>
</feature>
<dbReference type="EMBL" id="JACHJF010000012">
    <property type="protein sequence ID" value="MBB5120482.1"/>
    <property type="molecule type" value="Genomic_DNA"/>
</dbReference>
<protein>
    <recommendedName>
        <fullName evidence="2">DNA-binding phage zinc finger domain-containing protein</fullName>
    </recommendedName>
</protein>
<dbReference type="InterPro" id="IPR056911">
    <property type="entry name" value="Phage_Znf_bind_put"/>
</dbReference>
<organism evidence="4 5">
    <name type="scientific">Streptomyces eurocidicus</name>
    <name type="common">Streptoverticillium eurocidicus</name>
    <dbReference type="NCBI Taxonomy" id="66423"/>
    <lineage>
        <taxon>Bacteria</taxon>
        <taxon>Bacillati</taxon>
        <taxon>Actinomycetota</taxon>
        <taxon>Actinomycetes</taxon>
        <taxon>Kitasatosporales</taxon>
        <taxon>Streptomycetaceae</taxon>
        <taxon>Streptomyces</taxon>
    </lineage>
</organism>
<feature type="region of interest" description="Disordered" evidence="1">
    <location>
        <begin position="198"/>
        <end position="238"/>
    </location>
</feature>
<dbReference type="Proteomes" id="UP000235945">
    <property type="component" value="Unassembled WGS sequence"/>
</dbReference>
<comment type="caution">
    <text evidence="4">The sequence shown here is derived from an EMBL/GenBank/DDBJ whole genome shotgun (WGS) entry which is preliminary data.</text>
</comment>
<proteinExistence type="predicted"/>
<dbReference type="RefSeq" id="WP_102918223.1">
    <property type="nucleotide sequence ID" value="NZ_JACHJF010000012.1"/>
</dbReference>
<dbReference type="EMBL" id="LGUI01000003">
    <property type="protein sequence ID" value="PNE33442.1"/>
    <property type="molecule type" value="Genomic_DNA"/>
</dbReference>
<dbReference type="Proteomes" id="UP000528608">
    <property type="component" value="Unassembled WGS sequence"/>
</dbReference>
<sequence length="238" mass="26046">MTPREIVALLDRVATIDGRIDRQLNDASSAERVVTRWTTALADVPATLPAGSWDVGRVVRNYYERRGGDNSAQYHPVEPYDILTAWARHRDALMQRHTDPTPAADPDDVPAFLTEMRTTRTAVATGRAAPIEYRALTSGPHPAIEARLRAIGSCIPSPARAELARYRPVRAVREAAVAAGQPDPLNVRCDWCQAPEGRPCRSRRVRPDGSVRSNARRATPHPSRVELATAQHGGEAAA</sequence>
<evidence type="ECO:0000313" key="6">
    <source>
        <dbReference type="Proteomes" id="UP000528608"/>
    </source>
</evidence>
<reference evidence="3 6" key="3">
    <citation type="submission" date="2020-08" db="EMBL/GenBank/DDBJ databases">
        <title>Genomic Encyclopedia of Type Strains, Phase III (KMG-III): the genomes of soil and plant-associated and newly described type strains.</title>
        <authorList>
            <person name="Whitman W."/>
        </authorList>
    </citation>
    <scope>NUCLEOTIDE SEQUENCE [LARGE SCALE GENOMIC DNA]</scope>
    <source>
        <strain evidence="3 6">CECT 3259</strain>
    </source>
</reference>
<reference evidence="4" key="1">
    <citation type="submission" date="2015-07" db="EMBL/GenBank/DDBJ databases">
        <authorList>
            <person name="Noorani M."/>
        </authorList>
    </citation>
    <scope>NUCLEOTIDE SEQUENCE [LARGE SCALE GENOMIC DNA]</scope>
    <source>
        <strain evidence="4">ATCC 27428</strain>
    </source>
</reference>
<accession>A0A2N8NXF7</accession>
<keyword evidence="5" id="KW-1185">Reference proteome</keyword>
<evidence type="ECO:0000256" key="1">
    <source>
        <dbReference type="SAM" id="MobiDB-lite"/>
    </source>
</evidence>
<evidence type="ECO:0000259" key="2">
    <source>
        <dbReference type="Pfam" id="PF24623"/>
    </source>
</evidence>